<dbReference type="EMBL" id="JBBCAQ010000010">
    <property type="protein sequence ID" value="KAK7600839.1"/>
    <property type="molecule type" value="Genomic_DNA"/>
</dbReference>
<dbReference type="Proteomes" id="UP001367676">
    <property type="component" value="Unassembled WGS sequence"/>
</dbReference>
<accession>A0AAN9TY62</accession>
<reference evidence="1 2" key="1">
    <citation type="submission" date="2024-03" db="EMBL/GenBank/DDBJ databases">
        <title>Adaptation during the transition from Ophiocordyceps entomopathogen to insect associate is accompanied by gene loss and intensified selection.</title>
        <authorList>
            <person name="Ward C.M."/>
            <person name="Onetto C.A."/>
            <person name="Borneman A.R."/>
        </authorList>
    </citation>
    <scope>NUCLEOTIDE SEQUENCE [LARGE SCALE GENOMIC DNA]</scope>
    <source>
        <strain evidence="1">AWRI1</strain>
        <tissue evidence="1">Single Adult Female</tissue>
    </source>
</reference>
<evidence type="ECO:0000313" key="2">
    <source>
        <dbReference type="Proteomes" id="UP001367676"/>
    </source>
</evidence>
<proteinExistence type="predicted"/>
<evidence type="ECO:0000313" key="1">
    <source>
        <dbReference type="EMBL" id="KAK7600839.1"/>
    </source>
</evidence>
<organism evidence="1 2">
    <name type="scientific">Parthenolecanium corni</name>
    <dbReference type="NCBI Taxonomy" id="536013"/>
    <lineage>
        <taxon>Eukaryota</taxon>
        <taxon>Metazoa</taxon>
        <taxon>Ecdysozoa</taxon>
        <taxon>Arthropoda</taxon>
        <taxon>Hexapoda</taxon>
        <taxon>Insecta</taxon>
        <taxon>Pterygota</taxon>
        <taxon>Neoptera</taxon>
        <taxon>Paraneoptera</taxon>
        <taxon>Hemiptera</taxon>
        <taxon>Sternorrhyncha</taxon>
        <taxon>Coccoidea</taxon>
        <taxon>Coccidae</taxon>
        <taxon>Parthenolecanium</taxon>
    </lineage>
</organism>
<protein>
    <submittedName>
        <fullName evidence="1">Uncharacterized protein</fullName>
    </submittedName>
</protein>
<dbReference type="AlphaFoldDB" id="A0AAN9TY62"/>
<comment type="caution">
    <text evidence="1">The sequence shown here is derived from an EMBL/GenBank/DDBJ whole genome shotgun (WGS) entry which is preliminary data.</text>
</comment>
<name>A0AAN9TY62_9HEMI</name>
<gene>
    <name evidence="1" type="ORF">V9T40_008280</name>
</gene>
<sequence>MRLRARAADATVAPRRVGRPRRRYIECVLRASCYTCYTCYTCSPSSLQLLSCSSTLRSSYRILHQDFRRRCVASRQPRAKKRTDATLRCNTGFTRGDTCQHSAHLPLLLIRIRMRRSERTCTRTRAGNA</sequence>
<keyword evidence="2" id="KW-1185">Reference proteome</keyword>